<dbReference type="EMBL" id="LR796435">
    <property type="protein sequence ID" value="CAB4144076.1"/>
    <property type="molecule type" value="Genomic_DNA"/>
</dbReference>
<feature type="coiled-coil region" evidence="1">
    <location>
        <begin position="91"/>
        <end position="118"/>
    </location>
</feature>
<keyword evidence="2" id="KW-1133">Transmembrane helix</keyword>
<evidence type="ECO:0000256" key="2">
    <source>
        <dbReference type="SAM" id="Phobius"/>
    </source>
</evidence>
<evidence type="ECO:0000313" key="3">
    <source>
        <dbReference type="EMBL" id="CAB4144076.1"/>
    </source>
</evidence>
<sequence length="133" mass="15320">MSETLITANVPEWITALMGFLAMVTGLGLIAFLWKSLKPLVDERIDFKTVETNKRLDRLENKSDRQDEGISENRKSIDRIKELEHKQDLSINQLVSDVKHMEKSIADLSKQIDAYHQELSKKIDSLHAFLLNK</sequence>
<proteinExistence type="predicted"/>
<name>A0A6J5MGB0_9CAUD</name>
<keyword evidence="2" id="KW-0472">Membrane</keyword>
<reference evidence="3" key="1">
    <citation type="submission" date="2020-04" db="EMBL/GenBank/DDBJ databases">
        <authorList>
            <person name="Chiriac C."/>
            <person name="Salcher M."/>
            <person name="Ghai R."/>
            <person name="Kavagutti S V."/>
        </authorList>
    </citation>
    <scope>NUCLEOTIDE SEQUENCE</scope>
</reference>
<keyword evidence="2" id="KW-0812">Transmembrane</keyword>
<organism evidence="3">
    <name type="scientific">uncultured Caudovirales phage</name>
    <dbReference type="NCBI Taxonomy" id="2100421"/>
    <lineage>
        <taxon>Viruses</taxon>
        <taxon>Duplodnaviria</taxon>
        <taxon>Heunggongvirae</taxon>
        <taxon>Uroviricota</taxon>
        <taxon>Caudoviricetes</taxon>
        <taxon>Peduoviridae</taxon>
        <taxon>Maltschvirus</taxon>
        <taxon>Maltschvirus maltsch</taxon>
    </lineage>
</organism>
<protein>
    <submittedName>
        <fullName evidence="3">Uncharacterized protein</fullName>
    </submittedName>
</protein>
<evidence type="ECO:0000256" key="1">
    <source>
        <dbReference type="SAM" id="Coils"/>
    </source>
</evidence>
<accession>A0A6J5MGB0</accession>
<keyword evidence="1" id="KW-0175">Coiled coil</keyword>
<gene>
    <name evidence="3" type="ORF">UFOVP457_23</name>
</gene>
<feature type="transmembrane region" description="Helical" evidence="2">
    <location>
        <begin position="13"/>
        <end position="34"/>
    </location>
</feature>